<evidence type="ECO:0000256" key="2">
    <source>
        <dbReference type="PIRSR" id="PIRSR005962-1"/>
    </source>
</evidence>
<dbReference type="PANTHER" id="PTHR11014">
    <property type="entry name" value="PEPTIDASE M20 FAMILY MEMBER"/>
    <property type="match status" value="1"/>
</dbReference>
<feature type="binding site" evidence="2">
    <location>
        <position position="107"/>
    </location>
    <ligand>
        <name>Mn(2+)</name>
        <dbReference type="ChEBI" id="CHEBI:29035"/>
        <label>2</label>
    </ligand>
</feature>
<gene>
    <name evidence="4" type="primary">hipO_4</name>
    <name evidence="4" type="ORF">LMG26858_02833</name>
</gene>
<dbReference type="GO" id="GO:0019877">
    <property type="term" value="P:diaminopimelate biosynthetic process"/>
    <property type="evidence" value="ECO:0007669"/>
    <property type="project" value="UniProtKB-ARBA"/>
</dbReference>
<keyword evidence="2" id="KW-0464">Manganese</keyword>
<feature type="binding site" evidence="2">
    <location>
        <position position="168"/>
    </location>
    <ligand>
        <name>Mn(2+)</name>
        <dbReference type="ChEBI" id="CHEBI:29035"/>
        <label>2</label>
    </ligand>
</feature>
<dbReference type="InterPro" id="IPR017439">
    <property type="entry name" value="Amidohydrolase"/>
</dbReference>
<feature type="binding site" evidence="2">
    <location>
        <position position="363"/>
    </location>
    <ligand>
        <name>Mn(2+)</name>
        <dbReference type="ChEBI" id="CHEBI:29035"/>
        <label>2</label>
    </ligand>
</feature>
<sequence length="392" mass="41767">MERRVATSFSPDALFKELRAIRQDIHANPEFGFQESRTSKRVAALLRAYGIDVTEGVGGTGVVGTLKCGSSAKAIILRADMDALHITEAPAEDRPHVSRNDGYMHACGHDGHTAMLLGAAQSLAQSQDFDGTIHFVFQPAEEWGKGMLAMLDDGLLERFPASEGYALHNAPGVPVGKFETRAGVFKSAEDNFEIRVSGRGVHSARPHLGRDALVAAAGIIVALQTIVSRVVPPGEFAIVSCTDMTTSGTRNVSTGEVVISGDCRSFKPETSALIEAEMRRVAEHVAAGYGCTSEVDYSRVFIPTINDTQITAAVDQIVKARFGADAMDSAAAPSNGSEDFAQLLRRVPGCYVNLGNGQSAALHNPAYDFNDDAIPYGVGFFVAIARARLPKA</sequence>
<keyword evidence="2" id="KW-0479">Metal-binding</keyword>
<dbReference type="FunFam" id="3.30.70.360:FF:000001">
    <property type="entry name" value="N-acetyldiaminopimelate deacetylase"/>
    <property type="match status" value="1"/>
</dbReference>
<keyword evidence="1 4" id="KW-0378">Hydrolase</keyword>
<dbReference type="SUPFAM" id="SSF55031">
    <property type="entry name" value="Bacterial exopeptidase dimerisation domain"/>
    <property type="match status" value="1"/>
</dbReference>
<accession>A0A6S7D5C0</accession>
<dbReference type="Gene3D" id="3.30.70.360">
    <property type="match status" value="1"/>
</dbReference>
<name>A0A6S7D5C0_9BURK</name>
<keyword evidence="5" id="KW-1185">Reference proteome</keyword>
<dbReference type="Pfam" id="PF01546">
    <property type="entry name" value="Peptidase_M20"/>
    <property type="match status" value="1"/>
</dbReference>
<dbReference type="GO" id="GO:0046872">
    <property type="term" value="F:metal ion binding"/>
    <property type="evidence" value="ECO:0007669"/>
    <property type="project" value="UniProtKB-KW"/>
</dbReference>
<feature type="binding site" evidence="2">
    <location>
        <position position="142"/>
    </location>
    <ligand>
        <name>Mn(2+)</name>
        <dbReference type="ChEBI" id="CHEBI:29035"/>
        <label>2</label>
    </ligand>
</feature>
<evidence type="ECO:0000313" key="4">
    <source>
        <dbReference type="EMBL" id="CAB3873115.1"/>
    </source>
</evidence>
<dbReference type="CDD" id="cd05666">
    <property type="entry name" value="M20_Acy1-like"/>
    <property type="match status" value="1"/>
</dbReference>
<dbReference type="NCBIfam" id="TIGR01891">
    <property type="entry name" value="amidohydrolases"/>
    <property type="match status" value="1"/>
</dbReference>
<dbReference type="EMBL" id="CADILG010000019">
    <property type="protein sequence ID" value="CAB3873115.1"/>
    <property type="molecule type" value="Genomic_DNA"/>
</dbReference>
<evidence type="ECO:0000313" key="5">
    <source>
        <dbReference type="Proteomes" id="UP000494117"/>
    </source>
</evidence>
<dbReference type="GO" id="GO:0050118">
    <property type="term" value="F:N-acetyldiaminopimelate deacetylase activity"/>
    <property type="evidence" value="ECO:0007669"/>
    <property type="project" value="UniProtKB-ARBA"/>
</dbReference>
<dbReference type="GO" id="GO:0047980">
    <property type="term" value="F:hippurate hydrolase activity"/>
    <property type="evidence" value="ECO:0007669"/>
    <property type="project" value="UniProtKB-EC"/>
</dbReference>
<feature type="binding site" evidence="2">
    <location>
        <position position="109"/>
    </location>
    <ligand>
        <name>Mn(2+)</name>
        <dbReference type="ChEBI" id="CHEBI:29035"/>
        <label>2</label>
    </ligand>
</feature>
<dbReference type="SUPFAM" id="SSF53187">
    <property type="entry name" value="Zn-dependent exopeptidases"/>
    <property type="match status" value="1"/>
</dbReference>
<dbReference type="Gene3D" id="3.40.630.10">
    <property type="entry name" value="Zn peptidases"/>
    <property type="match status" value="1"/>
</dbReference>
<dbReference type="AlphaFoldDB" id="A0A6S7D5C0"/>
<dbReference type="InterPro" id="IPR002933">
    <property type="entry name" value="Peptidase_M20"/>
</dbReference>
<evidence type="ECO:0000256" key="1">
    <source>
        <dbReference type="ARBA" id="ARBA00022801"/>
    </source>
</evidence>
<dbReference type="PIRSF" id="PIRSF005962">
    <property type="entry name" value="Pept_M20D_amidohydro"/>
    <property type="match status" value="1"/>
</dbReference>
<dbReference type="Pfam" id="PF07687">
    <property type="entry name" value="M20_dimer"/>
    <property type="match status" value="1"/>
</dbReference>
<dbReference type="Proteomes" id="UP000494117">
    <property type="component" value="Unassembled WGS sequence"/>
</dbReference>
<dbReference type="EC" id="3.5.1.32" evidence="4"/>
<feature type="domain" description="Peptidase M20 dimerisation" evidence="3">
    <location>
        <begin position="192"/>
        <end position="287"/>
    </location>
</feature>
<proteinExistence type="predicted"/>
<protein>
    <submittedName>
        <fullName evidence="4">Hippurate hydrolase</fullName>
        <ecNumber evidence="4">3.5.1.32</ecNumber>
    </submittedName>
</protein>
<dbReference type="InterPro" id="IPR011650">
    <property type="entry name" value="Peptidase_M20_dimer"/>
</dbReference>
<reference evidence="4 5" key="1">
    <citation type="submission" date="2020-04" db="EMBL/GenBank/DDBJ databases">
        <authorList>
            <person name="De Canck E."/>
        </authorList>
    </citation>
    <scope>NUCLEOTIDE SEQUENCE [LARGE SCALE GENOMIC DNA]</scope>
    <source>
        <strain evidence="4 5">LMG 26858</strain>
    </source>
</reference>
<organism evidence="4 5">
    <name type="scientific">Achromobacter anxifer</name>
    <dbReference type="NCBI Taxonomy" id="1287737"/>
    <lineage>
        <taxon>Bacteria</taxon>
        <taxon>Pseudomonadati</taxon>
        <taxon>Pseudomonadota</taxon>
        <taxon>Betaproteobacteria</taxon>
        <taxon>Burkholderiales</taxon>
        <taxon>Alcaligenaceae</taxon>
        <taxon>Achromobacter</taxon>
    </lineage>
</organism>
<dbReference type="InterPro" id="IPR036264">
    <property type="entry name" value="Bact_exopeptidase_dim_dom"/>
</dbReference>
<dbReference type="PANTHER" id="PTHR11014:SF63">
    <property type="entry name" value="METALLOPEPTIDASE, PUTATIVE (AFU_ORTHOLOGUE AFUA_6G09600)-RELATED"/>
    <property type="match status" value="1"/>
</dbReference>
<evidence type="ECO:0000259" key="3">
    <source>
        <dbReference type="Pfam" id="PF07687"/>
    </source>
</evidence>
<comment type="cofactor">
    <cofactor evidence="2">
        <name>Mn(2+)</name>
        <dbReference type="ChEBI" id="CHEBI:29035"/>
    </cofactor>
    <text evidence="2">The Mn(2+) ion enhances activity.</text>
</comment>